<dbReference type="Pfam" id="PF00001">
    <property type="entry name" value="7tm_1"/>
    <property type="match status" value="1"/>
</dbReference>
<name>A0AAU9WCT4_9CNID</name>
<organism evidence="12 13">
    <name type="scientific">Pocillopora meandrina</name>
    <dbReference type="NCBI Taxonomy" id="46732"/>
    <lineage>
        <taxon>Eukaryota</taxon>
        <taxon>Metazoa</taxon>
        <taxon>Cnidaria</taxon>
        <taxon>Anthozoa</taxon>
        <taxon>Hexacorallia</taxon>
        <taxon>Scleractinia</taxon>
        <taxon>Astrocoeniina</taxon>
        <taxon>Pocilloporidae</taxon>
        <taxon>Pocillopora</taxon>
    </lineage>
</organism>
<feature type="non-terminal residue" evidence="12">
    <location>
        <position position="302"/>
    </location>
</feature>
<evidence type="ECO:0000313" key="12">
    <source>
        <dbReference type="EMBL" id="CAH3112584.1"/>
    </source>
</evidence>
<evidence type="ECO:0000256" key="1">
    <source>
        <dbReference type="ARBA" id="ARBA00004651"/>
    </source>
</evidence>
<feature type="domain" description="G-protein coupled receptors family 1 profile" evidence="11">
    <location>
        <begin position="27"/>
        <end position="282"/>
    </location>
</feature>
<dbReference type="SUPFAM" id="SSF81321">
    <property type="entry name" value="Family A G protein-coupled receptor-like"/>
    <property type="match status" value="1"/>
</dbReference>
<feature type="transmembrane region" description="Helical" evidence="10">
    <location>
        <begin position="259"/>
        <end position="281"/>
    </location>
</feature>
<evidence type="ECO:0000256" key="4">
    <source>
        <dbReference type="ARBA" id="ARBA00022989"/>
    </source>
</evidence>
<dbReference type="PANTHER" id="PTHR24246">
    <property type="entry name" value="OLFACTORY RECEPTOR AND ADENOSINE RECEPTOR"/>
    <property type="match status" value="1"/>
</dbReference>
<dbReference type="GO" id="GO:0005886">
    <property type="term" value="C:plasma membrane"/>
    <property type="evidence" value="ECO:0007669"/>
    <property type="project" value="UniProtKB-SubCell"/>
</dbReference>
<evidence type="ECO:0000256" key="7">
    <source>
        <dbReference type="ARBA" id="ARBA00023170"/>
    </source>
</evidence>
<evidence type="ECO:0000256" key="10">
    <source>
        <dbReference type="SAM" id="Phobius"/>
    </source>
</evidence>
<feature type="transmembrane region" description="Helical" evidence="10">
    <location>
        <begin position="82"/>
        <end position="107"/>
    </location>
</feature>
<dbReference type="PROSITE" id="PS51257">
    <property type="entry name" value="PROKAR_LIPOPROTEIN"/>
    <property type="match status" value="1"/>
</dbReference>
<keyword evidence="13" id="KW-1185">Reference proteome</keyword>
<evidence type="ECO:0000313" key="13">
    <source>
        <dbReference type="Proteomes" id="UP001159428"/>
    </source>
</evidence>
<dbReference type="CDD" id="cd00637">
    <property type="entry name" value="7tm_classA_rhodopsin-like"/>
    <property type="match status" value="1"/>
</dbReference>
<comment type="caution">
    <text evidence="12">The sequence shown here is derived from an EMBL/GenBank/DDBJ whole genome shotgun (WGS) entry which is preliminary data.</text>
</comment>
<evidence type="ECO:0000256" key="9">
    <source>
        <dbReference type="ARBA" id="ARBA00023224"/>
    </source>
</evidence>
<dbReference type="Gene3D" id="1.20.1070.10">
    <property type="entry name" value="Rhodopsin 7-helix transmembrane proteins"/>
    <property type="match status" value="1"/>
</dbReference>
<comment type="subcellular location">
    <subcellularLocation>
        <location evidence="1">Cell membrane</location>
        <topology evidence="1">Multi-pass membrane protein</topology>
    </subcellularLocation>
</comment>
<reference evidence="12 13" key="1">
    <citation type="submission" date="2022-05" db="EMBL/GenBank/DDBJ databases">
        <authorList>
            <consortium name="Genoscope - CEA"/>
            <person name="William W."/>
        </authorList>
    </citation>
    <scope>NUCLEOTIDE SEQUENCE [LARGE SCALE GENOMIC DNA]</scope>
</reference>
<keyword evidence="5" id="KW-0297">G-protein coupled receptor</keyword>
<protein>
    <recommendedName>
        <fullName evidence="11">G-protein coupled receptors family 1 profile domain-containing protein</fullName>
    </recommendedName>
</protein>
<dbReference type="InterPro" id="IPR000276">
    <property type="entry name" value="GPCR_Rhodpsn"/>
</dbReference>
<proteinExistence type="predicted"/>
<keyword evidence="2" id="KW-1003">Cell membrane</keyword>
<feature type="transmembrane region" description="Helical" evidence="10">
    <location>
        <begin position="173"/>
        <end position="194"/>
    </location>
</feature>
<feature type="transmembrane region" description="Helical" evidence="10">
    <location>
        <begin position="230"/>
        <end position="253"/>
    </location>
</feature>
<dbReference type="PANTHER" id="PTHR24246:SF27">
    <property type="entry name" value="ADENOSINE RECEPTOR, ISOFORM A"/>
    <property type="match status" value="1"/>
</dbReference>
<feature type="transmembrane region" description="Helical" evidence="10">
    <location>
        <begin position="48"/>
        <end position="70"/>
    </location>
</feature>
<dbReference type="PROSITE" id="PS50262">
    <property type="entry name" value="G_PROTEIN_RECEP_F1_2"/>
    <property type="match status" value="1"/>
</dbReference>
<keyword evidence="4 10" id="KW-1133">Transmembrane helix</keyword>
<evidence type="ECO:0000256" key="3">
    <source>
        <dbReference type="ARBA" id="ARBA00022692"/>
    </source>
</evidence>
<accession>A0AAU9WCT4</accession>
<keyword evidence="8" id="KW-0325">Glycoprotein</keyword>
<dbReference type="Proteomes" id="UP001159428">
    <property type="component" value="Unassembled WGS sequence"/>
</dbReference>
<evidence type="ECO:0000256" key="2">
    <source>
        <dbReference type="ARBA" id="ARBA00022475"/>
    </source>
</evidence>
<keyword evidence="7" id="KW-0675">Receptor</keyword>
<evidence type="ECO:0000256" key="6">
    <source>
        <dbReference type="ARBA" id="ARBA00023136"/>
    </source>
</evidence>
<evidence type="ECO:0000256" key="8">
    <source>
        <dbReference type="ARBA" id="ARBA00023180"/>
    </source>
</evidence>
<dbReference type="PRINTS" id="PR00237">
    <property type="entry name" value="GPCRRHODOPSN"/>
</dbReference>
<evidence type="ECO:0000259" key="11">
    <source>
        <dbReference type="PROSITE" id="PS50262"/>
    </source>
</evidence>
<feature type="transmembrane region" description="Helical" evidence="10">
    <location>
        <begin position="12"/>
        <end position="36"/>
    </location>
</feature>
<dbReference type="AlphaFoldDB" id="A0AAU9WCT4"/>
<dbReference type="EMBL" id="CALNXJ010000013">
    <property type="protein sequence ID" value="CAH3112584.1"/>
    <property type="molecule type" value="Genomic_DNA"/>
</dbReference>
<keyword evidence="9" id="KW-0807">Transducer</keyword>
<sequence>MYPGKPLITKVIMSALTFILILACELGNGLMFAVIARFKSLRTIQNILIANLCLVDFLSAVIAFTMYMIYTVLEAGWFRGKALGILTCGFDRLFATLNLLSMLVILVNKYLAISYGFKYLAWKTKTNAVICISLVWFVSIISTVSSLILLSDINLGDAHVIHYRTEIFKQGKLFVAATRAFFVSFAVILSCLTARAIQMEKKKVPNYVLMNLCATQAVARLKQDLKAIKTIFITIAAYLFCHIPVVVFATIGLQEVNQAQMWFAFIAWYCAYFSSAVNPIIYYTRLPRVRCAVKQFLKDPFG</sequence>
<dbReference type="InterPro" id="IPR017452">
    <property type="entry name" value="GPCR_Rhodpsn_7TM"/>
</dbReference>
<dbReference type="GO" id="GO:0004930">
    <property type="term" value="F:G protein-coupled receptor activity"/>
    <property type="evidence" value="ECO:0007669"/>
    <property type="project" value="UniProtKB-KW"/>
</dbReference>
<gene>
    <name evidence="12" type="ORF">PMEA_00004564</name>
</gene>
<evidence type="ECO:0000256" key="5">
    <source>
        <dbReference type="ARBA" id="ARBA00023040"/>
    </source>
</evidence>
<feature type="transmembrane region" description="Helical" evidence="10">
    <location>
        <begin position="128"/>
        <end position="153"/>
    </location>
</feature>
<keyword evidence="6 10" id="KW-0472">Membrane</keyword>
<keyword evidence="3 10" id="KW-0812">Transmembrane</keyword>